<dbReference type="AlphaFoldDB" id="A0A844F4A8"/>
<evidence type="ECO:0000259" key="6">
    <source>
        <dbReference type="Pfam" id="PF18335"/>
    </source>
</evidence>
<evidence type="ECO:0000313" key="9">
    <source>
        <dbReference type="Proteomes" id="UP000462363"/>
    </source>
</evidence>
<dbReference type="Gene3D" id="1.10.150.20">
    <property type="entry name" value="5' to 3' exonuclease, C-terminal subdomain"/>
    <property type="match status" value="1"/>
</dbReference>
<feature type="domain" description="ATP-dependent RecD2 DNA helicase OB-fold" evidence="7">
    <location>
        <begin position="5"/>
        <end position="86"/>
    </location>
</feature>
<dbReference type="GO" id="GO:0043139">
    <property type="term" value="F:5'-3' DNA helicase activity"/>
    <property type="evidence" value="ECO:0007669"/>
    <property type="project" value="UniProtKB-UniRule"/>
</dbReference>
<dbReference type="SUPFAM" id="SSF52540">
    <property type="entry name" value="P-loop containing nucleoside triphosphate hydrolases"/>
    <property type="match status" value="1"/>
</dbReference>
<feature type="domain" description="ATP-dependent RecD2 DNA helicase SH3" evidence="6">
    <location>
        <begin position="564"/>
        <end position="629"/>
    </location>
</feature>
<dbReference type="GO" id="GO:0003677">
    <property type="term" value="F:DNA binding"/>
    <property type="evidence" value="ECO:0007669"/>
    <property type="project" value="UniProtKB-UniRule"/>
</dbReference>
<keyword evidence="1 3" id="KW-0547">Nucleotide-binding</keyword>
<dbReference type="InterPro" id="IPR006345">
    <property type="entry name" value="RecD2"/>
</dbReference>
<protein>
    <recommendedName>
        <fullName evidence="3">ATP-dependent RecD2 DNA helicase</fullName>
        <ecNumber evidence="3">5.6.2.3</ecNumber>
    </recommendedName>
    <alternativeName>
        <fullName evidence="3">DNA 5'-3' helicase subunit RecD2</fullName>
    </alternativeName>
</protein>
<feature type="domain" description="ATP-dependent RecD2 DNA helicase-like helix-hairpin-helix" evidence="5">
    <location>
        <begin position="152"/>
        <end position="240"/>
    </location>
</feature>
<reference evidence="8 9" key="1">
    <citation type="submission" date="2019-08" db="EMBL/GenBank/DDBJ databases">
        <title>In-depth cultivation of the pig gut microbiome towards novel bacterial diversity and tailored functional studies.</title>
        <authorList>
            <person name="Wylensek D."/>
            <person name="Hitch T.C.A."/>
            <person name="Clavel T."/>
        </authorList>
    </citation>
    <scope>NUCLEOTIDE SEQUENCE [LARGE SCALE GENOMIC DNA]</scope>
    <source>
        <strain evidence="8 9">BL-389-WT-3D</strain>
    </source>
</reference>
<dbReference type="InterPro" id="IPR050534">
    <property type="entry name" value="Coronavir_polyprotein_1ab"/>
</dbReference>
<dbReference type="RefSeq" id="WP_154322057.1">
    <property type="nucleotide sequence ID" value="NZ_CP045695.1"/>
</dbReference>
<dbReference type="GO" id="GO:0005524">
    <property type="term" value="F:ATP binding"/>
    <property type="evidence" value="ECO:0007669"/>
    <property type="project" value="UniProtKB-UniRule"/>
</dbReference>
<dbReference type="Gene3D" id="3.40.50.300">
    <property type="entry name" value="P-loop containing nucleotide triphosphate hydrolases"/>
    <property type="match status" value="2"/>
</dbReference>
<comment type="catalytic activity">
    <reaction evidence="3">
        <text>ATP + H2O = ADP + phosphate + H(+)</text>
        <dbReference type="Rhea" id="RHEA:13065"/>
        <dbReference type="ChEBI" id="CHEBI:15377"/>
        <dbReference type="ChEBI" id="CHEBI:15378"/>
        <dbReference type="ChEBI" id="CHEBI:30616"/>
        <dbReference type="ChEBI" id="CHEBI:43474"/>
        <dbReference type="ChEBI" id="CHEBI:456216"/>
        <dbReference type="EC" id="5.6.2.3"/>
    </reaction>
</comment>
<dbReference type="InterPro" id="IPR029493">
    <property type="entry name" value="RecD2-like_HHH"/>
</dbReference>
<keyword evidence="3" id="KW-0378">Hydrolase</keyword>
<dbReference type="InterPro" id="IPR041451">
    <property type="entry name" value="RecD2_SH13"/>
</dbReference>
<dbReference type="GO" id="GO:0016787">
    <property type="term" value="F:hydrolase activity"/>
    <property type="evidence" value="ECO:0007669"/>
    <property type="project" value="UniProtKB-KW"/>
</dbReference>
<dbReference type="EMBL" id="VUMB01000026">
    <property type="protein sequence ID" value="MSS41092.1"/>
    <property type="molecule type" value="Genomic_DNA"/>
</dbReference>
<feature type="domain" description="UvrD-like helicase C-terminal" evidence="4">
    <location>
        <begin position="647"/>
        <end position="695"/>
    </location>
</feature>
<dbReference type="Gene3D" id="1.10.10.2220">
    <property type="match status" value="1"/>
</dbReference>
<dbReference type="InterPro" id="IPR055446">
    <property type="entry name" value="RecD2_N_OB"/>
</dbReference>
<evidence type="ECO:0000256" key="3">
    <source>
        <dbReference type="HAMAP-Rule" id="MF_01488"/>
    </source>
</evidence>
<comment type="function">
    <text evidence="3">DNA-dependent ATPase and ATP-dependent 5'-3' DNA helicase. Has no activity on blunt DNA or DNA with 3'-overhangs, requires at least 10 bases of 5'-ssDNA for helicase activity.</text>
</comment>
<dbReference type="SUPFAM" id="SSF47781">
    <property type="entry name" value="RuvA domain 2-like"/>
    <property type="match status" value="1"/>
</dbReference>
<dbReference type="GO" id="GO:0009338">
    <property type="term" value="C:exodeoxyribonuclease V complex"/>
    <property type="evidence" value="ECO:0007669"/>
    <property type="project" value="TreeGrafter"/>
</dbReference>
<dbReference type="Pfam" id="PF13538">
    <property type="entry name" value="UvrD_C_2"/>
    <property type="match status" value="1"/>
</dbReference>
<keyword evidence="2 3" id="KW-0067">ATP-binding</keyword>
<comment type="similarity">
    <text evidence="3">Belongs to the RecD family. RecD2 subfamily.</text>
</comment>
<dbReference type="InterPro" id="IPR027417">
    <property type="entry name" value="P-loop_NTPase"/>
</dbReference>
<dbReference type="Pfam" id="PF13245">
    <property type="entry name" value="AAA_19"/>
    <property type="match status" value="1"/>
</dbReference>
<keyword evidence="3" id="KW-0238">DNA-binding</keyword>
<organism evidence="8 9">
    <name type="scientific">Clostridium scindens (strain JCM 10418 / VPI 12708)</name>
    <dbReference type="NCBI Taxonomy" id="29347"/>
    <lineage>
        <taxon>Bacteria</taxon>
        <taxon>Bacillati</taxon>
        <taxon>Bacillota</taxon>
        <taxon>Clostridia</taxon>
        <taxon>Lachnospirales</taxon>
        <taxon>Lachnospiraceae</taxon>
    </lineage>
</organism>
<dbReference type="Pfam" id="PF23139">
    <property type="entry name" value="OB_YrrC"/>
    <property type="match status" value="1"/>
</dbReference>
<evidence type="ECO:0000259" key="7">
    <source>
        <dbReference type="Pfam" id="PF23139"/>
    </source>
</evidence>
<dbReference type="InterPro" id="IPR010994">
    <property type="entry name" value="RuvA_2-like"/>
</dbReference>
<dbReference type="Proteomes" id="UP000462363">
    <property type="component" value="Unassembled WGS sequence"/>
</dbReference>
<keyword evidence="3" id="KW-0413">Isomerase</keyword>
<dbReference type="Pfam" id="PF18335">
    <property type="entry name" value="SH3_13"/>
    <property type="match status" value="1"/>
</dbReference>
<dbReference type="HAMAP" id="MF_01488">
    <property type="entry name" value="RecD2"/>
    <property type="match status" value="1"/>
</dbReference>
<sequence>MRCRYLNKIYMNEGNGFTVALYSTQDTSVPLSARDKYLASRKMIGFTAVGYNLPLTDQIELEMEGAWENGSHGLQYKVESFMEIVPRTKEGIIGYLASGAIKGVRQRTAEAIYHHFGLDTLEIIEKTPAKLLSVPGISEKKLYGIMDSFGKNRVFRELMTFLAPYKVTPKKVNMILQTFKDESVDIIRKRPYMLCAVKGFGFLTVDNIGRALGKTLNDPMRISGCISYVLSEAMKEGHLYLEWEILTEQVLEVLNKDLTFQAVTAQNVSNVLYRLVMQNSIVLDGEKVYTFRQFEAEEQTAAMVARRILYPMESLDVETELVQAQKVLGITLSEKQKLAVRMVFANPISIITGGPGTGKTTVLKVILYIHGMKCKSEVQLMAPTGRAARRMAESTGNQNASTMHMALGLLGEDYTAEFAYLEAGFVNVDETSMVDMRLAYEFFQRVKGDTRILLVGDVDQLPSVGAGDVFRQLIQCGLIPVTVLDLVYRQGATSSIPVNAKLMQEGKTNLILGDDFVFVPCKGTEETADTVKRLYQEEVIQNGLDQVQILTPFRVRTAAGVVELNRTLEDIINPPASGKKELVIGKDVFRVGDKIIQNKNTGLISNGDMGTILDFDEDEEGNPKISIQFTENRMIEYELEQMEMIEHANAITVHKSQGSECPIVIIPWVKAFYVMLKRNILYTAVTRAKSKVYLVGDWNAVCQAIHTDDSGKRNTVLAERICSYYDQYQSQKKPAQEMEQLKLAV</sequence>
<dbReference type="GO" id="GO:0006310">
    <property type="term" value="P:DNA recombination"/>
    <property type="evidence" value="ECO:0007669"/>
    <property type="project" value="InterPro"/>
</dbReference>
<evidence type="ECO:0000259" key="4">
    <source>
        <dbReference type="Pfam" id="PF13538"/>
    </source>
</evidence>
<name>A0A844F4A8_CLOSV</name>
<accession>A0A844F4A8</accession>
<evidence type="ECO:0000256" key="1">
    <source>
        <dbReference type="ARBA" id="ARBA00022741"/>
    </source>
</evidence>
<dbReference type="EC" id="5.6.2.3" evidence="3"/>
<keyword evidence="3 8" id="KW-0347">Helicase</keyword>
<comment type="caution">
    <text evidence="8">The sequence shown here is derived from an EMBL/GenBank/DDBJ whole genome shotgun (WGS) entry which is preliminary data.</text>
</comment>
<dbReference type="PANTHER" id="PTHR43788">
    <property type="entry name" value="DNA2/NAM7 HELICASE FAMILY MEMBER"/>
    <property type="match status" value="1"/>
</dbReference>
<feature type="binding site" evidence="3">
    <location>
        <begin position="356"/>
        <end position="360"/>
    </location>
    <ligand>
        <name>ATP</name>
        <dbReference type="ChEBI" id="CHEBI:30616"/>
    </ligand>
</feature>
<dbReference type="Gene3D" id="2.30.30.940">
    <property type="match status" value="1"/>
</dbReference>
<proteinExistence type="inferred from homology"/>
<gene>
    <name evidence="3" type="primary">recD2</name>
    <name evidence="8" type="ORF">FYJ37_12210</name>
</gene>
<dbReference type="CDD" id="cd18809">
    <property type="entry name" value="SF1_C_RecD"/>
    <property type="match status" value="1"/>
</dbReference>
<evidence type="ECO:0000313" key="8">
    <source>
        <dbReference type="EMBL" id="MSS41092.1"/>
    </source>
</evidence>
<evidence type="ECO:0000256" key="2">
    <source>
        <dbReference type="ARBA" id="ARBA00022840"/>
    </source>
</evidence>
<evidence type="ECO:0000259" key="5">
    <source>
        <dbReference type="Pfam" id="PF14490"/>
    </source>
</evidence>
<dbReference type="Pfam" id="PF14490">
    <property type="entry name" value="HHH_RecD2"/>
    <property type="match status" value="1"/>
</dbReference>
<dbReference type="PANTHER" id="PTHR43788:SF6">
    <property type="entry name" value="DNA HELICASE B"/>
    <property type="match status" value="1"/>
</dbReference>
<dbReference type="NCBIfam" id="TIGR01448">
    <property type="entry name" value="recD_rel"/>
    <property type="match status" value="1"/>
</dbReference>
<dbReference type="GO" id="GO:0017116">
    <property type="term" value="F:single-stranded DNA helicase activity"/>
    <property type="evidence" value="ECO:0007669"/>
    <property type="project" value="TreeGrafter"/>
</dbReference>
<dbReference type="InterPro" id="IPR027785">
    <property type="entry name" value="UvrD-like_helicase_C"/>
</dbReference>
<dbReference type="CDD" id="cd17933">
    <property type="entry name" value="DEXSc_RecD-like"/>
    <property type="match status" value="1"/>
</dbReference>